<organism evidence="2 3">
    <name type="scientific">Archangium violaceum Cb vi76</name>
    <dbReference type="NCBI Taxonomy" id="1406225"/>
    <lineage>
        <taxon>Bacteria</taxon>
        <taxon>Pseudomonadati</taxon>
        <taxon>Myxococcota</taxon>
        <taxon>Myxococcia</taxon>
        <taxon>Myxococcales</taxon>
        <taxon>Cystobacterineae</taxon>
        <taxon>Archangiaceae</taxon>
        <taxon>Archangium</taxon>
    </lineage>
</organism>
<feature type="compositionally biased region" description="Polar residues" evidence="1">
    <location>
        <begin position="78"/>
        <end position="87"/>
    </location>
</feature>
<comment type="caution">
    <text evidence="2">The sequence shown here is derived from an EMBL/GenBank/DDBJ whole genome shotgun (WGS) entry which is preliminary data.</text>
</comment>
<name>A0A084SLG7_9BACT</name>
<accession>A0A084SLG7</accession>
<protein>
    <submittedName>
        <fullName evidence="2">Uncharacterized protein</fullName>
    </submittedName>
</protein>
<gene>
    <name evidence="2" type="ORF">Q664_35785</name>
</gene>
<dbReference type="Proteomes" id="UP000028547">
    <property type="component" value="Unassembled WGS sequence"/>
</dbReference>
<feature type="region of interest" description="Disordered" evidence="1">
    <location>
        <begin position="43"/>
        <end position="87"/>
    </location>
</feature>
<evidence type="ECO:0000256" key="1">
    <source>
        <dbReference type="SAM" id="MobiDB-lite"/>
    </source>
</evidence>
<dbReference type="AlphaFoldDB" id="A0A084SLG7"/>
<dbReference type="Pfam" id="PF19378">
    <property type="entry name" value="DUF5953"/>
    <property type="match status" value="1"/>
</dbReference>
<sequence>MWGAHLQFTEAPLDVDNPTHLDALLRAYERFLEIGGRSPPCGSARLTGFAGRPDALHSRGRRQGGPLKPLRTRPGRLRNSSAAVQGG</sequence>
<proteinExistence type="predicted"/>
<dbReference type="InterPro" id="IPR045997">
    <property type="entry name" value="DUF5953"/>
</dbReference>
<dbReference type="RefSeq" id="WP_043405752.1">
    <property type="nucleotide sequence ID" value="NZ_JPMI01000253.1"/>
</dbReference>
<dbReference type="EMBL" id="JPMI01000253">
    <property type="protein sequence ID" value="KFA89302.1"/>
    <property type="molecule type" value="Genomic_DNA"/>
</dbReference>
<reference evidence="2 3" key="1">
    <citation type="submission" date="2014-07" db="EMBL/GenBank/DDBJ databases">
        <title>Draft Genome Sequence of Gephyronic Acid Producer, Cystobacter violaceus Strain Cb vi76.</title>
        <authorList>
            <person name="Stevens D.C."/>
            <person name="Young J."/>
            <person name="Carmichael R."/>
            <person name="Tan J."/>
            <person name="Taylor R.E."/>
        </authorList>
    </citation>
    <scope>NUCLEOTIDE SEQUENCE [LARGE SCALE GENOMIC DNA]</scope>
    <source>
        <strain evidence="2 3">Cb vi76</strain>
    </source>
</reference>
<evidence type="ECO:0000313" key="2">
    <source>
        <dbReference type="EMBL" id="KFA89302.1"/>
    </source>
</evidence>
<evidence type="ECO:0000313" key="3">
    <source>
        <dbReference type="Proteomes" id="UP000028547"/>
    </source>
</evidence>